<feature type="transmembrane region" description="Helical" evidence="23">
    <location>
        <begin position="153"/>
        <end position="174"/>
    </location>
</feature>
<comment type="pathway">
    <text evidence="2">Cell wall biogenesis; peptidoglycan biosynthesis.</text>
</comment>
<dbReference type="PROSITE" id="PS00428">
    <property type="entry name" value="FTSW_RODA_SPOVE"/>
    <property type="match status" value="1"/>
</dbReference>
<dbReference type="Proteomes" id="UP000198122">
    <property type="component" value="Unassembled WGS sequence"/>
</dbReference>
<dbReference type="RefSeq" id="WP_088817398.1">
    <property type="nucleotide sequence ID" value="NZ_FYEZ01000001.1"/>
</dbReference>
<evidence type="ECO:0000313" key="25">
    <source>
        <dbReference type="Proteomes" id="UP000198122"/>
    </source>
</evidence>
<evidence type="ECO:0000256" key="14">
    <source>
        <dbReference type="ARBA" id="ARBA00032370"/>
    </source>
</evidence>
<evidence type="ECO:0000256" key="16">
    <source>
        <dbReference type="ARBA" id="ARBA00038053"/>
    </source>
</evidence>
<evidence type="ECO:0000256" key="7">
    <source>
        <dbReference type="ARBA" id="ARBA00022692"/>
    </source>
</evidence>
<evidence type="ECO:0000256" key="1">
    <source>
        <dbReference type="ARBA" id="ARBA00004651"/>
    </source>
</evidence>
<keyword evidence="3" id="KW-1003">Cell membrane</keyword>
<dbReference type="Pfam" id="PF01098">
    <property type="entry name" value="FTSW_RODA_SPOVE"/>
    <property type="match status" value="1"/>
</dbReference>
<keyword evidence="12" id="KW-0131">Cell cycle</keyword>
<gene>
    <name evidence="24" type="ORF">SAMN05445756_0380</name>
</gene>
<keyword evidence="7 23" id="KW-0812">Transmembrane</keyword>
<evidence type="ECO:0000256" key="17">
    <source>
        <dbReference type="ARBA" id="ARBA00041185"/>
    </source>
</evidence>
<keyword evidence="9" id="KW-0573">Peptidoglycan synthesis</keyword>
<evidence type="ECO:0000256" key="2">
    <source>
        <dbReference type="ARBA" id="ARBA00004752"/>
    </source>
</evidence>
<dbReference type="AlphaFoldDB" id="A0A212T527"/>
<dbReference type="GO" id="GO:0005886">
    <property type="term" value="C:plasma membrane"/>
    <property type="evidence" value="ECO:0007669"/>
    <property type="project" value="UniProtKB-SubCell"/>
</dbReference>
<dbReference type="GO" id="GO:0015648">
    <property type="term" value="F:lipid-linked peptidoglycan transporter activity"/>
    <property type="evidence" value="ECO:0007669"/>
    <property type="project" value="TreeGrafter"/>
</dbReference>
<keyword evidence="4 24" id="KW-0132">Cell division</keyword>
<feature type="transmembrane region" description="Helical" evidence="23">
    <location>
        <begin position="279"/>
        <end position="306"/>
    </location>
</feature>
<feature type="transmembrane region" description="Helical" evidence="23">
    <location>
        <begin position="31"/>
        <end position="51"/>
    </location>
</feature>
<evidence type="ECO:0000256" key="13">
    <source>
        <dbReference type="ARBA" id="ARBA00023316"/>
    </source>
</evidence>
<evidence type="ECO:0000256" key="8">
    <source>
        <dbReference type="ARBA" id="ARBA00022960"/>
    </source>
</evidence>
<dbReference type="NCBIfam" id="TIGR02614">
    <property type="entry name" value="ftsW"/>
    <property type="match status" value="1"/>
</dbReference>
<evidence type="ECO:0000256" key="4">
    <source>
        <dbReference type="ARBA" id="ARBA00022618"/>
    </source>
</evidence>
<feature type="transmembrane region" description="Helical" evidence="23">
    <location>
        <begin position="63"/>
        <end position="84"/>
    </location>
</feature>
<evidence type="ECO:0000256" key="18">
    <source>
        <dbReference type="ARBA" id="ARBA00041418"/>
    </source>
</evidence>
<keyword evidence="6" id="KW-0808">Transferase</keyword>
<feature type="transmembrane region" description="Helical" evidence="23">
    <location>
        <begin position="90"/>
        <end position="109"/>
    </location>
</feature>
<feature type="transmembrane region" description="Helical" evidence="23">
    <location>
        <begin position="354"/>
        <end position="375"/>
    </location>
</feature>
<dbReference type="EMBL" id="FYEZ01000001">
    <property type="protein sequence ID" value="SNC60936.1"/>
    <property type="molecule type" value="Genomic_DNA"/>
</dbReference>
<dbReference type="PANTHER" id="PTHR30474">
    <property type="entry name" value="CELL CYCLE PROTEIN"/>
    <property type="match status" value="1"/>
</dbReference>
<reference evidence="24 25" key="1">
    <citation type="submission" date="2017-06" db="EMBL/GenBank/DDBJ databases">
        <authorList>
            <person name="Kim H.J."/>
            <person name="Triplett B.A."/>
        </authorList>
    </citation>
    <scope>NUCLEOTIDE SEQUENCE [LARGE SCALE GENOMIC DNA]</scope>
    <source>
        <strain evidence="24 25">DSM 22179</strain>
    </source>
</reference>
<dbReference type="GO" id="GO:0071555">
    <property type="term" value="P:cell wall organization"/>
    <property type="evidence" value="ECO:0007669"/>
    <property type="project" value="UniProtKB-KW"/>
</dbReference>
<feature type="transmembrane region" description="Helical" evidence="23">
    <location>
        <begin position="181"/>
        <end position="203"/>
    </location>
</feature>
<evidence type="ECO:0000256" key="23">
    <source>
        <dbReference type="SAM" id="Phobius"/>
    </source>
</evidence>
<dbReference type="PANTHER" id="PTHR30474:SF2">
    <property type="entry name" value="PEPTIDOGLYCAN GLYCOSYLTRANSFERASE FTSW-RELATED"/>
    <property type="match status" value="1"/>
</dbReference>
<sequence>MPEPEPTLRERAAEVLARPSTVTRVAAATPLVLLALGLVMVLSASSVTAYAESGSSYSELRKQLVFAGLGLAGALVLALLPVVWIRRLALPALAVTIVLQALVFSPLGIDYKGNRNWILLGSQTLQPSELLKLGLVLGGAHLLAHKIKRLGEALHLIVPFIVPVALVALGLVLGGRDLGSGLVITAIVIGMLWVAGASLWWFVAALGAAGVMATVLALTSANRMGRIAVWLNGCAGPQEEACYQKVHGEYALADGGWWGVGLGASREKWFYLPEPHNDFIYAVIGEELGMVGATFVLLAFLVIGWVGYRVIAGTRDPFVRIATAGIMAWLLGQALINIGSVIGLLPIIGVPLPFVSSGGSALVAALGAAGVLLAFAREQSRPPRRGRGGRARAGSTGGRSARRAPAPRARPSRVGE</sequence>
<keyword evidence="25" id="KW-1185">Reference proteome</keyword>
<evidence type="ECO:0000256" key="22">
    <source>
        <dbReference type="SAM" id="MobiDB-lite"/>
    </source>
</evidence>
<evidence type="ECO:0000256" key="6">
    <source>
        <dbReference type="ARBA" id="ARBA00022679"/>
    </source>
</evidence>
<dbReference type="GO" id="GO:0008360">
    <property type="term" value="P:regulation of cell shape"/>
    <property type="evidence" value="ECO:0007669"/>
    <property type="project" value="UniProtKB-KW"/>
</dbReference>
<comment type="subcellular location">
    <subcellularLocation>
        <location evidence="1">Cell membrane</location>
        <topology evidence="1">Multi-pass membrane protein</topology>
    </subcellularLocation>
</comment>
<evidence type="ECO:0000256" key="10">
    <source>
        <dbReference type="ARBA" id="ARBA00022989"/>
    </source>
</evidence>
<comment type="catalytic activity">
    <reaction evidence="20">
        <text>[GlcNAc-(1-&gt;4)-Mur2Ac(oyl-L-Ala-gamma-D-Glu-L-Lys-D-Ala-D-Ala)](n)-di-trans,octa-cis-undecaprenyl diphosphate + beta-D-GlcNAc-(1-&gt;4)-Mur2Ac(oyl-L-Ala-gamma-D-Glu-L-Lys-D-Ala-D-Ala)-di-trans,octa-cis-undecaprenyl diphosphate = [GlcNAc-(1-&gt;4)-Mur2Ac(oyl-L-Ala-gamma-D-Glu-L-Lys-D-Ala-D-Ala)](n+1)-di-trans,octa-cis-undecaprenyl diphosphate + di-trans,octa-cis-undecaprenyl diphosphate + H(+)</text>
        <dbReference type="Rhea" id="RHEA:23708"/>
        <dbReference type="Rhea" id="RHEA-COMP:9602"/>
        <dbReference type="Rhea" id="RHEA-COMP:9603"/>
        <dbReference type="ChEBI" id="CHEBI:15378"/>
        <dbReference type="ChEBI" id="CHEBI:58405"/>
        <dbReference type="ChEBI" id="CHEBI:60033"/>
        <dbReference type="ChEBI" id="CHEBI:78435"/>
        <dbReference type="EC" id="2.4.99.28"/>
    </reaction>
</comment>
<proteinExistence type="inferred from homology"/>
<keyword evidence="11 23" id="KW-0472">Membrane</keyword>
<comment type="function">
    <text evidence="21">Peptidoglycan polymerase that is essential for cell division.</text>
</comment>
<evidence type="ECO:0000256" key="5">
    <source>
        <dbReference type="ARBA" id="ARBA00022676"/>
    </source>
</evidence>
<keyword evidence="13" id="KW-0961">Cell wall biogenesis/degradation</keyword>
<protein>
    <recommendedName>
        <fullName evidence="17">Probable peptidoglycan glycosyltransferase FtsW</fullName>
        <ecNumber evidence="19">2.4.99.28</ecNumber>
    </recommendedName>
    <alternativeName>
        <fullName evidence="18">Cell division protein FtsW</fullName>
    </alternativeName>
    <alternativeName>
        <fullName evidence="15">Cell wall polymerase</fullName>
    </alternativeName>
    <alternativeName>
        <fullName evidence="14">Peptidoglycan polymerase</fullName>
    </alternativeName>
</protein>
<evidence type="ECO:0000256" key="11">
    <source>
        <dbReference type="ARBA" id="ARBA00023136"/>
    </source>
</evidence>
<evidence type="ECO:0000256" key="21">
    <source>
        <dbReference type="ARBA" id="ARBA00049966"/>
    </source>
</evidence>
<accession>A0A212T527</accession>
<name>A0A212T527_9MICO</name>
<dbReference type="OrthoDB" id="9768187at2"/>
<evidence type="ECO:0000256" key="3">
    <source>
        <dbReference type="ARBA" id="ARBA00022475"/>
    </source>
</evidence>
<comment type="similarity">
    <text evidence="16">Belongs to the SEDS family. FtsW subfamily.</text>
</comment>
<feature type="region of interest" description="Disordered" evidence="22">
    <location>
        <begin position="380"/>
        <end position="416"/>
    </location>
</feature>
<keyword evidence="8" id="KW-0133">Cell shape</keyword>
<evidence type="ECO:0000256" key="12">
    <source>
        <dbReference type="ARBA" id="ARBA00023306"/>
    </source>
</evidence>
<dbReference type="GO" id="GO:0009252">
    <property type="term" value="P:peptidoglycan biosynthetic process"/>
    <property type="evidence" value="ECO:0007669"/>
    <property type="project" value="UniProtKB-KW"/>
</dbReference>
<feature type="transmembrane region" description="Helical" evidence="23">
    <location>
        <begin position="318"/>
        <end position="348"/>
    </location>
</feature>
<organism evidence="24 25">
    <name type="scientific">Kytococcus aerolatus</name>
    <dbReference type="NCBI Taxonomy" id="592308"/>
    <lineage>
        <taxon>Bacteria</taxon>
        <taxon>Bacillati</taxon>
        <taxon>Actinomycetota</taxon>
        <taxon>Actinomycetes</taxon>
        <taxon>Micrococcales</taxon>
        <taxon>Kytococcaceae</taxon>
        <taxon>Kytococcus</taxon>
    </lineage>
</organism>
<evidence type="ECO:0000313" key="24">
    <source>
        <dbReference type="EMBL" id="SNC60936.1"/>
    </source>
</evidence>
<dbReference type="GO" id="GO:0051301">
    <property type="term" value="P:cell division"/>
    <property type="evidence" value="ECO:0007669"/>
    <property type="project" value="UniProtKB-KW"/>
</dbReference>
<evidence type="ECO:0000256" key="20">
    <source>
        <dbReference type="ARBA" id="ARBA00049902"/>
    </source>
</evidence>
<dbReference type="GO" id="GO:0008955">
    <property type="term" value="F:peptidoglycan glycosyltransferase activity"/>
    <property type="evidence" value="ECO:0007669"/>
    <property type="project" value="UniProtKB-EC"/>
</dbReference>
<dbReference type="InterPro" id="IPR001182">
    <property type="entry name" value="FtsW/RodA"/>
</dbReference>
<keyword evidence="5" id="KW-0328">Glycosyltransferase</keyword>
<dbReference type="EC" id="2.4.99.28" evidence="19"/>
<evidence type="ECO:0000256" key="15">
    <source>
        <dbReference type="ARBA" id="ARBA00033270"/>
    </source>
</evidence>
<dbReference type="InterPro" id="IPR013437">
    <property type="entry name" value="FtsW"/>
</dbReference>
<evidence type="ECO:0000256" key="9">
    <source>
        <dbReference type="ARBA" id="ARBA00022984"/>
    </source>
</evidence>
<dbReference type="InterPro" id="IPR018365">
    <property type="entry name" value="Cell_cycle_FtsW-rel_CS"/>
</dbReference>
<evidence type="ECO:0000256" key="19">
    <source>
        <dbReference type="ARBA" id="ARBA00044770"/>
    </source>
</evidence>
<keyword evidence="10 23" id="KW-1133">Transmembrane helix</keyword>
<dbReference type="GO" id="GO:0032153">
    <property type="term" value="C:cell division site"/>
    <property type="evidence" value="ECO:0007669"/>
    <property type="project" value="TreeGrafter"/>
</dbReference>